<proteinExistence type="predicted"/>
<feature type="compositionally biased region" description="Gly residues" evidence="1">
    <location>
        <begin position="663"/>
        <end position="672"/>
    </location>
</feature>
<protein>
    <recommendedName>
        <fullName evidence="6">Pheromone-regulated membrane protein</fullName>
    </recommendedName>
</protein>
<dbReference type="GeneID" id="54414473"/>
<sequence length="672" mass="73348">MGLGGSKMRGPVREANKWEYVNLDDFRTSSCFTFFSYIWLWMLIIISIAVFAADIFTAVNLLAFNRWAGQVKPAIPFTVSKWIFAVCIILSVALIIFEWLRALRVISKGGVADSYLDPMAVKLQSIRPGSGKGWKRFLVFTKLTKSKEGVDYIALFAYFQFKGAIRLILAEGPRVVVNSVTLWSVLQADLIPGKNEDDDRAAILQFFDNVRILASESDKQQVVILFAMLFTLIIWVISIICLILSIVMYLIFLWHYIPSADGSLSSYCRRKIDSRVELITAKKARKTMEKEEAKRRKQVMRDRKHGKGFVQGPIDPSRQPTIPQLDEDSKLPEVSLNRMDSQTTLPPYTSRPGTAVGNPPPGISRQPTLPDLELGMASSQHPGMPQRTETQSSAYSEASYGSHAPLLSQAGDMGYSDPTRSGSPMGNFPGYGVAPLNRSVTGGTQRSDLSLPVRPPTAQGRNSPGPSNFSRPNLRGDASGSPSPLSPNSHFDDRMAPHGQGPSYEMSPVERSNTNTSNYSHPSNPRTPRPYPQRAGTAPPPTGPLPRRPPPQRAPTMPTFDSSSSNTSGPNPGGYRAYSPAPASASPSQGYPPRRDFTAPSQAPPRSGTAPGFRPPMRSATMPIEPPTLSNGPARSATAGPGQGSSRPPPRQGWDDPGSQDQQGGGQYGYRI</sequence>
<keyword evidence="2" id="KW-0812">Transmembrane</keyword>
<feature type="compositionally biased region" description="Pro residues" evidence="1">
    <location>
        <begin position="538"/>
        <end position="553"/>
    </location>
</feature>
<reference evidence="5" key="3">
    <citation type="submission" date="2025-04" db="UniProtKB">
        <authorList>
            <consortium name="RefSeq"/>
        </authorList>
    </citation>
    <scope>IDENTIFICATION</scope>
    <source>
        <strain evidence="5">CBS 781.70</strain>
    </source>
</reference>
<feature type="compositionally biased region" description="Polar residues" evidence="1">
    <location>
        <begin position="338"/>
        <end position="347"/>
    </location>
</feature>
<feature type="compositionally biased region" description="Low complexity" evidence="1">
    <location>
        <begin position="554"/>
        <end position="592"/>
    </location>
</feature>
<feature type="compositionally biased region" description="Polar residues" evidence="1">
    <location>
        <begin position="438"/>
        <end position="448"/>
    </location>
</feature>
<feature type="transmembrane region" description="Helical" evidence="2">
    <location>
        <begin position="82"/>
        <end position="100"/>
    </location>
</feature>
<keyword evidence="2" id="KW-1133">Transmembrane helix</keyword>
<gene>
    <name evidence="3 5" type="ORF">P152DRAFT_147685</name>
</gene>
<dbReference type="PANTHER" id="PTHR36424">
    <property type="entry name" value="PHEROMONE-REGULATED MEMBRANE PROTEIN 6"/>
    <property type="match status" value="1"/>
</dbReference>
<dbReference type="RefSeq" id="XP_033531371.1">
    <property type="nucleotide sequence ID" value="XM_033673903.1"/>
</dbReference>
<keyword evidence="4" id="KW-1185">Reference proteome</keyword>
<feature type="compositionally biased region" description="Polar residues" evidence="1">
    <location>
        <begin position="510"/>
        <end position="524"/>
    </location>
</feature>
<evidence type="ECO:0000313" key="5">
    <source>
        <dbReference type="RefSeq" id="XP_033531371.1"/>
    </source>
</evidence>
<dbReference type="OrthoDB" id="436496at2759"/>
<dbReference type="Pfam" id="PF16944">
    <property type="entry name" value="KCH"/>
    <property type="match status" value="1"/>
</dbReference>
<dbReference type="InterPro" id="IPR031606">
    <property type="entry name" value="Kch1/2"/>
</dbReference>
<reference evidence="5" key="2">
    <citation type="submission" date="2020-04" db="EMBL/GenBank/DDBJ databases">
        <authorList>
            <consortium name="NCBI Genome Project"/>
        </authorList>
    </citation>
    <scope>NUCLEOTIDE SEQUENCE</scope>
    <source>
        <strain evidence="5">CBS 781.70</strain>
    </source>
</reference>
<feature type="transmembrane region" description="Helical" evidence="2">
    <location>
        <begin position="223"/>
        <end position="256"/>
    </location>
</feature>
<evidence type="ECO:0008006" key="6">
    <source>
        <dbReference type="Google" id="ProtNLM"/>
    </source>
</evidence>
<dbReference type="Proteomes" id="UP000504638">
    <property type="component" value="Unplaced"/>
</dbReference>
<feature type="compositionally biased region" description="Basic residues" evidence="1">
    <location>
        <begin position="295"/>
        <end position="307"/>
    </location>
</feature>
<dbReference type="GO" id="GO:0005886">
    <property type="term" value="C:plasma membrane"/>
    <property type="evidence" value="ECO:0007669"/>
    <property type="project" value="InterPro"/>
</dbReference>
<organism evidence="3">
    <name type="scientific">Eremomyces bilateralis CBS 781.70</name>
    <dbReference type="NCBI Taxonomy" id="1392243"/>
    <lineage>
        <taxon>Eukaryota</taxon>
        <taxon>Fungi</taxon>
        <taxon>Dikarya</taxon>
        <taxon>Ascomycota</taxon>
        <taxon>Pezizomycotina</taxon>
        <taxon>Dothideomycetes</taxon>
        <taxon>Dothideomycetes incertae sedis</taxon>
        <taxon>Eremomycetales</taxon>
        <taxon>Eremomycetaceae</taxon>
        <taxon>Eremomyces</taxon>
    </lineage>
</organism>
<feature type="compositionally biased region" description="Polar residues" evidence="1">
    <location>
        <begin position="459"/>
        <end position="471"/>
    </location>
</feature>
<reference evidence="3 5" key="1">
    <citation type="submission" date="2020-01" db="EMBL/GenBank/DDBJ databases">
        <authorList>
            <consortium name="DOE Joint Genome Institute"/>
            <person name="Haridas S."/>
            <person name="Albert R."/>
            <person name="Binder M."/>
            <person name="Bloem J."/>
            <person name="Labutti K."/>
            <person name="Salamov A."/>
            <person name="Andreopoulos B."/>
            <person name="Baker S.E."/>
            <person name="Barry K."/>
            <person name="Bills G."/>
            <person name="Bluhm B.H."/>
            <person name="Cannon C."/>
            <person name="Castanera R."/>
            <person name="Culley D.E."/>
            <person name="Daum C."/>
            <person name="Ezra D."/>
            <person name="Gonzalez J.B."/>
            <person name="Henrissat B."/>
            <person name="Kuo A."/>
            <person name="Liang C."/>
            <person name="Lipzen A."/>
            <person name="Lutzoni F."/>
            <person name="Magnuson J."/>
            <person name="Mondo S."/>
            <person name="Nolan M."/>
            <person name="Ohm R."/>
            <person name="Pangilinan J."/>
            <person name="Park H.-J."/>
            <person name="Ramirez L."/>
            <person name="Alfaro M."/>
            <person name="Sun H."/>
            <person name="Tritt A."/>
            <person name="Yoshinaga Y."/>
            <person name="Zwiers L.-H."/>
            <person name="Turgeon B.G."/>
            <person name="Goodwin S.B."/>
            <person name="Spatafora J.W."/>
            <person name="Crous P.W."/>
            <person name="Grigoriev I.V."/>
        </authorList>
    </citation>
    <scope>NUCLEOTIDE SEQUENCE</scope>
    <source>
        <strain evidence="3 5">CBS 781.70</strain>
    </source>
</reference>
<evidence type="ECO:0000313" key="4">
    <source>
        <dbReference type="Proteomes" id="UP000504638"/>
    </source>
</evidence>
<evidence type="ECO:0000313" key="3">
    <source>
        <dbReference type="EMBL" id="KAF1809740.1"/>
    </source>
</evidence>
<keyword evidence="2" id="KW-0472">Membrane</keyword>
<evidence type="ECO:0000256" key="1">
    <source>
        <dbReference type="SAM" id="MobiDB-lite"/>
    </source>
</evidence>
<name>A0A6G1FVJ9_9PEZI</name>
<dbReference type="GO" id="GO:0015079">
    <property type="term" value="F:potassium ion transmembrane transporter activity"/>
    <property type="evidence" value="ECO:0007669"/>
    <property type="project" value="InterPro"/>
</dbReference>
<feature type="compositionally biased region" description="Polar residues" evidence="1">
    <location>
        <begin position="480"/>
        <end position="489"/>
    </location>
</feature>
<feature type="region of interest" description="Disordered" evidence="1">
    <location>
        <begin position="287"/>
        <end position="672"/>
    </location>
</feature>
<feature type="compositionally biased region" description="Polar residues" evidence="1">
    <location>
        <begin position="377"/>
        <end position="396"/>
    </location>
</feature>
<evidence type="ECO:0000256" key="2">
    <source>
        <dbReference type="SAM" id="Phobius"/>
    </source>
</evidence>
<feature type="transmembrane region" description="Helical" evidence="2">
    <location>
        <begin position="37"/>
        <end position="62"/>
    </location>
</feature>
<dbReference type="PANTHER" id="PTHR36424:SF1">
    <property type="entry name" value="LOW AFFINITY K(+) TRANSPORTER 1-RELATED"/>
    <property type="match status" value="1"/>
</dbReference>
<dbReference type="EMBL" id="ML975170">
    <property type="protein sequence ID" value="KAF1809740.1"/>
    <property type="molecule type" value="Genomic_DNA"/>
</dbReference>
<accession>A0A6G1FVJ9</accession>
<dbReference type="AlphaFoldDB" id="A0A6G1FVJ9"/>